<name>A0A344J469_9GAMM</name>
<dbReference type="EMBL" id="CP029556">
    <property type="protein sequence ID" value="AXA83829.1"/>
    <property type="molecule type" value="Genomic_DNA"/>
</dbReference>
<dbReference type="Proteomes" id="UP000251842">
    <property type="component" value="Chromosome"/>
</dbReference>
<feature type="chain" id="PRO_5016617313" evidence="2">
    <location>
        <begin position="22"/>
        <end position="659"/>
    </location>
</feature>
<dbReference type="Pfam" id="PF00326">
    <property type="entry name" value="Peptidase_S9"/>
    <property type="match status" value="1"/>
</dbReference>
<accession>A0A344J469</accession>
<dbReference type="PANTHER" id="PTHR42776:SF27">
    <property type="entry name" value="DIPEPTIDYL PEPTIDASE FAMILY MEMBER 6"/>
    <property type="match status" value="1"/>
</dbReference>
<protein>
    <submittedName>
        <fullName evidence="4">S9 family peptidase</fullName>
    </submittedName>
</protein>
<evidence type="ECO:0000256" key="1">
    <source>
        <dbReference type="ARBA" id="ARBA00022801"/>
    </source>
</evidence>
<keyword evidence="5" id="KW-1185">Reference proteome</keyword>
<dbReference type="PANTHER" id="PTHR42776">
    <property type="entry name" value="SERINE PEPTIDASE S9 FAMILY MEMBER"/>
    <property type="match status" value="1"/>
</dbReference>
<dbReference type="Gene3D" id="2.120.10.30">
    <property type="entry name" value="TolB, C-terminal domain"/>
    <property type="match status" value="1"/>
</dbReference>
<dbReference type="SUPFAM" id="SSF53474">
    <property type="entry name" value="alpha/beta-Hydrolases"/>
    <property type="match status" value="1"/>
</dbReference>
<reference evidence="5" key="1">
    <citation type="submission" date="2018-05" db="EMBL/GenBank/DDBJ databases">
        <title>Luteimonas pekinense sp. nov., isolated from human Meibomian gland secretions, Beijing, China.</title>
        <authorList>
            <person name="Wen T."/>
            <person name="Bai H."/>
            <person name="Lv H."/>
        </authorList>
    </citation>
    <scope>NUCLEOTIDE SEQUENCE [LARGE SCALE GENOMIC DNA]</scope>
    <source>
        <strain evidence="5">83-4</strain>
    </source>
</reference>
<gene>
    <name evidence="4" type="ORF">DCD74_03225</name>
</gene>
<evidence type="ECO:0000313" key="5">
    <source>
        <dbReference type="Proteomes" id="UP000251842"/>
    </source>
</evidence>
<proteinExistence type="predicted"/>
<dbReference type="AlphaFoldDB" id="A0A344J469"/>
<evidence type="ECO:0000259" key="3">
    <source>
        <dbReference type="Pfam" id="PF00326"/>
    </source>
</evidence>
<dbReference type="Gene3D" id="3.40.50.1820">
    <property type="entry name" value="alpha/beta hydrolase"/>
    <property type="match status" value="1"/>
</dbReference>
<evidence type="ECO:0000313" key="4">
    <source>
        <dbReference type="EMBL" id="AXA83829.1"/>
    </source>
</evidence>
<dbReference type="InterPro" id="IPR029058">
    <property type="entry name" value="AB_hydrolase_fold"/>
</dbReference>
<keyword evidence="1" id="KW-0378">Hydrolase</keyword>
<dbReference type="KEGG" id="lue:DCD74_03225"/>
<feature type="signal peptide" evidence="2">
    <location>
        <begin position="1"/>
        <end position="21"/>
    </location>
</feature>
<organism evidence="4 5">
    <name type="scientific">Solilutibacter oculi</name>
    <dbReference type="NCBI Taxonomy" id="2698682"/>
    <lineage>
        <taxon>Bacteria</taxon>
        <taxon>Pseudomonadati</taxon>
        <taxon>Pseudomonadota</taxon>
        <taxon>Gammaproteobacteria</taxon>
        <taxon>Lysobacterales</taxon>
        <taxon>Lysobacteraceae</taxon>
        <taxon>Solilutibacter</taxon>
    </lineage>
</organism>
<evidence type="ECO:0000256" key="2">
    <source>
        <dbReference type="SAM" id="SignalP"/>
    </source>
</evidence>
<dbReference type="RefSeq" id="WP_112926044.1">
    <property type="nucleotide sequence ID" value="NZ_CP029556.1"/>
</dbReference>
<dbReference type="GO" id="GO:0006508">
    <property type="term" value="P:proteolysis"/>
    <property type="evidence" value="ECO:0007669"/>
    <property type="project" value="InterPro"/>
</dbReference>
<dbReference type="OrthoDB" id="4269629at2"/>
<keyword evidence="2" id="KW-0732">Signal</keyword>
<dbReference type="InterPro" id="IPR001375">
    <property type="entry name" value="Peptidase_S9_cat"/>
</dbReference>
<dbReference type="SUPFAM" id="SSF82171">
    <property type="entry name" value="DPP6 N-terminal domain-like"/>
    <property type="match status" value="1"/>
</dbReference>
<sequence>MTITRTLALAVAFAISAPALAQSAKPYTIEDFARFPTFKSAKISPDGRYLAISVDRGEQDVLTVMNLSDLKIINTTQLPDKKSIAGFYWVGPNRLMFTAARKMGGYASPFLLGEWYAVNADGSQPTPVIFRGTRDATQRGKSVGYESFSMIDTLDDDDRQVLMLMRSPRSSEGANAEVVRMDTFTGRRTSIGRAPKAGCSLSLDAAKEVRFAVCSSSVGDDGEYDERTELYRRDGSEWTLVNASKTAGKHLAVIATTRDGTVYAEQDDGKTPAAIGTLDTKTGEFKQLFKDDVAEVSDYLWSSDDKTLIGVVTEAAAPHVTLLDESHPDADIYTSLSESFPGQIVDFSSATRDGDKIVVSVRGDRNPGELYLFDRKAGTARFLMKGRQWLDAKRMGSVKPFRVDTRDGKAVYGYLTLPPGSDGKNLPLIVNPHGGPIGPRDNWGFNSEAQMFASRGYAVLQMNFRGSGGYGRAFQEAGHQQWGDGIQNDIIDATQWAINEGYADKNRICIYGGSFGGYSALMAPIRAPGMFKCTFGYVGVYDIDMMHKRGDIPESESGQRFLRRTHGTDKAVWARNSPASRASEVKIPVYLAAGARDVRTPPEQTERMAEALKAAGNPPEGVIIQSGEMHGFYDVKNRINLYTKMLEFFDRHIGRPAAR</sequence>
<feature type="domain" description="Peptidase S9 prolyl oligopeptidase catalytic" evidence="3">
    <location>
        <begin position="443"/>
        <end position="654"/>
    </location>
</feature>
<dbReference type="GO" id="GO:0004252">
    <property type="term" value="F:serine-type endopeptidase activity"/>
    <property type="evidence" value="ECO:0007669"/>
    <property type="project" value="TreeGrafter"/>
</dbReference>
<dbReference type="InterPro" id="IPR011042">
    <property type="entry name" value="6-blade_b-propeller_TolB-like"/>
</dbReference>